<dbReference type="InterPro" id="IPR015947">
    <property type="entry name" value="PUA-like_sf"/>
</dbReference>
<dbReference type="GO" id="GO:0003677">
    <property type="term" value="F:DNA binding"/>
    <property type="evidence" value="ECO:0007669"/>
    <property type="project" value="InterPro"/>
</dbReference>
<dbReference type="PROSITE" id="PS50943">
    <property type="entry name" value="HTH_CROC1"/>
    <property type="match status" value="1"/>
</dbReference>
<dbReference type="InterPro" id="IPR010982">
    <property type="entry name" value="Lambda_DNA-bd_dom_sf"/>
</dbReference>
<dbReference type="CDD" id="cd00093">
    <property type="entry name" value="HTH_XRE"/>
    <property type="match status" value="1"/>
</dbReference>
<dbReference type="RefSeq" id="WP_189586535.1">
    <property type="nucleotide sequence ID" value="NZ_BMYV01000003.1"/>
</dbReference>
<accession>A0A918KQX8</accession>
<protein>
    <recommendedName>
        <fullName evidence="1">HTH cro/C1-type domain-containing protein</fullName>
    </recommendedName>
</protein>
<dbReference type="Pfam" id="PF01381">
    <property type="entry name" value="HTH_3"/>
    <property type="match status" value="1"/>
</dbReference>
<evidence type="ECO:0000259" key="1">
    <source>
        <dbReference type="PROSITE" id="PS50943"/>
    </source>
</evidence>
<dbReference type="Gene3D" id="2.30.130.30">
    <property type="entry name" value="Hypothetical protein"/>
    <property type="match status" value="1"/>
</dbReference>
<dbReference type="EMBL" id="BMYV01000003">
    <property type="protein sequence ID" value="GGX73420.1"/>
    <property type="molecule type" value="Genomic_DNA"/>
</dbReference>
<proteinExistence type="predicted"/>
<evidence type="ECO:0000313" key="2">
    <source>
        <dbReference type="EMBL" id="GGX73420.1"/>
    </source>
</evidence>
<dbReference type="InterPro" id="IPR001387">
    <property type="entry name" value="Cro/C1-type_HTH"/>
</dbReference>
<dbReference type="Proteomes" id="UP000600865">
    <property type="component" value="Unassembled WGS sequence"/>
</dbReference>
<evidence type="ECO:0000313" key="3">
    <source>
        <dbReference type="Proteomes" id="UP000600865"/>
    </source>
</evidence>
<reference evidence="2 3" key="1">
    <citation type="journal article" date="2014" name="Int. J. Syst. Evol. Microbiol.">
        <title>Complete genome sequence of Corynebacterium casei LMG S-19264T (=DSM 44701T), isolated from a smear-ripened cheese.</title>
        <authorList>
            <consortium name="US DOE Joint Genome Institute (JGI-PGF)"/>
            <person name="Walter F."/>
            <person name="Albersmeier A."/>
            <person name="Kalinowski J."/>
            <person name="Ruckert C."/>
        </authorList>
    </citation>
    <scope>NUCLEOTIDE SEQUENCE [LARGE SCALE GENOMIC DNA]</scope>
    <source>
        <strain evidence="2 3">KCTC 23968</strain>
    </source>
</reference>
<keyword evidence="3" id="KW-1185">Reference proteome</keyword>
<feature type="domain" description="HTH cro/C1-type" evidence="1">
    <location>
        <begin position="27"/>
        <end position="81"/>
    </location>
</feature>
<dbReference type="SUPFAM" id="SSF88697">
    <property type="entry name" value="PUA domain-like"/>
    <property type="match status" value="1"/>
</dbReference>
<dbReference type="InterPro" id="IPR007374">
    <property type="entry name" value="ASCH_domain"/>
</dbReference>
<dbReference type="SMART" id="SM00530">
    <property type="entry name" value="HTH_XRE"/>
    <property type="match status" value="1"/>
</dbReference>
<dbReference type="AlphaFoldDB" id="A0A918KQX8"/>
<comment type="caution">
    <text evidence="2">The sequence shown here is derived from an EMBL/GenBank/DDBJ whole genome shotgun (WGS) entry which is preliminary data.</text>
</comment>
<organism evidence="2 3">
    <name type="scientific">Litorimonas cladophorae</name>
    <dbReference type="NCBI Taxonomy" id="1220491"/>
    <lineage>
        <taxon>Bacteria</taxon>
        <taxon>Pseudomonadati</taxon>
        <taxon>Pseudomonadota</taxon>
        <taxon>Alphaproteobacteria</taxon>
        <taxon>Maricaulales</taxon>
        <taxon>Robiginitomaculaceae</taxon>
    </lineage>
</organism>
<name>A0A918KQX8_9PROT</name>
<sequence>MTKLKGKIVEARDSNSVDINDSVGASLKHLRKLSGLTQLEMAKRLDVGQAAVSKIEGRGDIHISTLEKFVEALGATLKIDASFPSSAKLALTVKDAFDIIHTDDNQLVFPIFGDDEFKRNRDVVLSIRPQYSEKIISGVKTVELRRRFPIAAPSGTTAYIYSTSPVRAMVGMADIKRVLKMPVKEIWSQFEEVACIEKKAFDQYFEGVENGFALQFENIRSLKTPLPLNELRERFGFEPPQSFLYAKHDLRRALNNEFAVIHH</sequence>
<dbReference type="Pfam" id="PF04266">
    <property type="entry name" value="ASCH"/>
    <property type="match status" value="1"/>
</dbReference>
<dbReference type="SUPFAM" id="SSF47413">
    <property type="entry name" value="lambda repressor-like DNA-binding domains"/>
    <property type="match status" value="1"/>
</dbReference>
<dbReference type="Gene3D" id="1.10.260.40">
    <property type="entry name" value="lambda repressor-like DNA-binding domains"/>
    <property type="match status" value="1"/>
</dbReference>
<gene>
    <name evidence="2" type="ORF">GCM10011309_24330</name>
</gene>